<keyword evidence="4 8" id="KW-0812">Transmembrane</keyword>
<evidence type="ECO:0000313" key="12">
    <source>
        <dbReference type="Proteomes" id="UP000015104"/>
    </source>
</evidence>
<comment type="similarity">
    <text evidence="7">Belongs to the major facilitator superfamily. Sugar transporter (TC 2.A.1.1) family.</text>
</comment>
<evidence type="ECO:0000256" key="4">
    <source>
        <dbReference type="ARBA" id="ARBA00022692"/>
    </source>
</evidence>
<gene>
    <name evidence="11" type="primary">107361125</name>
</gene>
<comment type="subcellular location">
    <subcellularLocation>
        <location evidence="1">Cell membrane</location>
        <topology evidence="1">Multi-pass membrane protein</topology>
    </subcellularLocation>
</comment>
<feature type="transmembrane region" description="Helical" evidence="8">
    <location>
        <begin position="153"/>
        <end position="173"/>
    </location>
</feature>
<dbReference type="InterPro" id="IPR005828">
    <property type="entry name" value="MFS_sugar_transport-like"/>
</dbReference>
<feature type="chain" id="PRO_5004581072" description="Major facilitator superfamily (MFS) profile domain-containing protein" evidence="9">
    <location>
        <begin position="19"/>
        <end position="471"/>
    </location>
</feature>
<keyword evidence="2 7" id="KW-0813">Transport</keyword>
<reference evidence="12" key="1">
    <citation type="submission" date="2011-08" db="EMBL/GenBank/DDBJ databases">
        <authorList>
            <person name="Rombauts S."/>
        </authorList>
    </citation>
    <scope>NUCLEOTIDE SEQUENCE</scope>
    <source>
        <strain evidence="12">London</strain>
    </source>
</reference>
<dbReference type="PRINTS" id="PR00171">
    <property type="entry name" value="SUGRTRNSPORT"/>
</dbReference>
<evidence type="ECO:0000256" key="1">
    <source>
        <dbReference type="ARBA" id="ARBA00004651"/>
    </source>
</evidence>
<feature type="transmembrane region" description="Helical" evidence="8">
    <location>
        <begin position="269"/>
        <end position="290"/>
    </location>
</feature>
<feature type="transmembrane region" description="Helical" evidence="8">
    <location>
        <begin position="58"/>
        <end position="84"/>
    </location>
</feature>
<feature type="transmembrane region" description="Helical" evidence="8">
    <location>
        <begin position="185"/>
        <end position="204"/>
    </location>
</feature>
<proteinExistence type="inferred from homology"/>
<dbReference type="PROSITE" id="PS00216">
    <property type="entry name" value="SUGAR_TRANSPORT_1"/>
    <property type="match status" value="1"/>
</dbReference>
<dbReference type="HOGENOM" id="CLU_001265_30_5_1"/>
<feature type="transmembrane region" description="Helical" evidence="8">
    <location>
        <begin position="427"/>
        <end position="448"/>
    </location>
</feature>
<dbReference type="GO" id="GO:0005353">
    <property type="term" value="F:fructose transmembrane transporter activity"/>
    <property type="evidence" value="ECO:0007669"/>
    <property type="project" value="UniProtKB-ARBA"/>
</dbReference>
<dbReference type="InterPro" id="IPR036259">
    <property type="entry name" value="MFS_trans_sf"/>
</dbReference>
<dbReference type="InterPro" id="IPR005829">
    <property type="entry name" value="Sugar_transporter_CS"/>
</dbReference>
<sequence>MKGVTSRLLFAIAAGAIGSSFQHGYNTGVTNIPQKQIEAWINETYARRFAENPDQQTISLIFSLLASIYCVGGMVGALSTAYFATKFGRKGGLLVNNVFLVIGIILNVLAKPVGFYELLVIGRFFVGINSGMAAGLTPMYLTEISPTNLRGAVGTMYQLILVISILISNVLGFENFLGSPTLWPYLFAIPLIPMIFMFATLPLCPESPKHLLIVQGREGLAASGLSWLRGSLEIHDELEEIRQEAASMSLVPKVSFMDMWRNPIYRQPMFISVVVMLSQQFSGINAVIFYSTQIFRDAGLEGMKAIYATLGMSVINTAMTIVSLILVERAGRKTLHLGGLIGMLFTTIILCVSINNKGSSFWEFVSVIMVLTFVIMFATGPGSIPWFLVGELFGSSARGMATSIAVCVNWAANFIVTVGFLPLSNLMGAYVFLIFTVLLAIFSVYTYFKVPETKGKSAEEIAALFRQKSYQ</sequence>
<evidence type="ECO:0000256" key="7">
    <source>
        <dbReference type="RuleBase" id="RU003346"/>
    </source>
</evidence>
<dbReference type="PROSITE" id="PS00217">
    <property type="entry name" value="SUGAR_TRANSPORT_2"/>
    <property type="match status" value="1"/>
</dbReference>
<dbReference type="AlphaFoldDB" id="T1K7M8"/>
<evidence type="ECO:0000256" key="8">
    <source>
        <dbReference type="SAM" id="Phobius"/>
    </source>
</evidence>
<feature type="transmembrane region" description="Helical" evidence="8">
    <location>
        <begin position="121"/>
        <end position="141"/>
    </location>
</feature>
<evidence type="ECO:0000256" key="2">
    <source>
        <dbReference type="ARBA" id="ARBA00022448"/>
    </source>
</evidence>
<protein>
    <recommendedName>
        <fullName evidence="10">Major facilitator superfamily (MFS) profile domain-containing protein</fullName>
    </recommendedName>
</protein>
<keyword evidence="3" id="KW-1003">Cell membrane</keyword>
<feature type="signal peptide" evidence="9">
    <location>
        <begin position="1"/>
        <end position="18"/>
    </location>
</feature>
<dbReference type="PANTHER" id="PTHR23503">
    <property type="entry name" value="SOLUTE CARRIER FAMILY 2"/>
    <property type="match status" value="1"/>
</dbReference>
<dbReference type="FunFam" id="1.20.1250.20:FF:001511">
    <property type="entry name" value="Solute carrier family 2, facilitated glucose transporter member 5"/>
    <property type="match status" value="1"/>
</dbReference>
<dbReference type="Proteomes" id="UP000015104">
    <property type="component" value="Unassembled WGS sequence"/>
</dbReference>
<dbReference type="eggNOG" id="KOG0569">
    <property type="taxonomic scope" value="Eukaryota"/>
</dbReference>
<dbReference type="EMBL" id="CAEY01001807">
    <property type="status" value="NOT_ANNOTATED_CDS"/>
    <property type="molecule type" value="Genomic_DNA"/>
</dbReference>
<organism evidence="11 12">
    <name type="scientific">Tetranychus urticae</name>
    <name type="common">Two-spotted spider mite</name>
    <dbReference type="NCBI Taxonomy" id="32264"/>
    <lineage>
        <taxon>Eukaryota</taxon>
        <taxon>Metazoa</taxon>
        <taxon>Ecdysozoa</taxon>
        <taxon>Arthropoda</taxon>
        <taxon>Chelicerata</taxon>
        <taxon>Arachnida</taxon>
        <taxon>Acari</taxon>
        <taxon>Acariformes</taxon>
        <taxon>Trombidiformes</taxon>
        <taxon>Prostigmata</taxon>
        <taxon>Eleutherengona</taxon>
        <taxon>Raphignathae</taxon>
        <taxon>Tetranychoidea</taxon>
        <taxon>Tetranychidae</taxon>
        <taxon>Tetranychus</taxon>
    </lineage>
</organism>
<feature type="transmembrane region" description="Helical" evidence="8">
    <location>
        <begin position="401"/>
        <end position="421"/>
    </location>
</feature>
<reference evidence="11" key="2">
    <citation type="submission" date="2015-06" db="UniProtKB">
        <authorList>
            <consortium name="EnsemblMetazoa"/>
        </authorList>
    </citation>
    <scope>IDENTIFICATION</scope>
</reference>
<evidence type="ECO:0000259" key="10">
    <source>
        <dbReference type="PROSITE" id="PS50850"/>
    </source>
</evidence>
<feature type="transmembrane region" description="Helical" evidence="8">
    <location>
        <begin position="361"/>
        <end position="389"/>
    </location>
</feature>
<dbReference type="PROSITE" id="PS50850">
    <property type="entry name" value="MFS"/>
    <property type="match status" value="1"/>
</dbReference>
<dbReference type="GO" id="GO:0005886">
    <property type="term" value="C:plasma membrane"/>
    <property type="evidence" value="ECO:0007669"/>
    <property type="project" value="UniProtKB-SubCell"/>
</dbReference>
<feature type="transmembrane region" description="Helical" evidence="8">
    <location>
        <begin position="334"/>
        <end position="355"/>
    </location>
</feature>
<dbReference type="SUPFAM" id="SSF103473">
    <property type="entry name" value="MFS general substrate transporter"/>
    <property type="match status" value="1"/>
</dbReference>
<evidence type="ECO:0000256" key="6">
    <source>
        <dbReference type="ARBA" id="ARBA00023136"/>
    </source>
</evidence>
<dbReference type="Gene3D" id="1.20.1250.20">
    <property type="entry name" value="MFS general substrate transporter like domains"/>
    <property type="match status" value="1"/>
</dbReference>
<feature type="transmembrane region" description="Helical" evidence="8">
    <location>
        <begin position="305"/>
        <end position="327"/>
    </location>
</feature>
<dbReference type="STRING" id="32264.T1K7M8"/>
<dbReference type="EnsemblMetazoa" id="tetur06g04850.1">
    <property type="protein sequence ID" value="tetur06g04850.1"/>
    <property type="gene ID" value="tetur06g04850"/>
</dbReference>
<dbReference type="OrthoDB" id="4540492at2759"/>
<dbReference type="PANTHER" id="PTHR23503:SF8">
    <property type="entry name" value="FACILITATED GLUCOSE TRANSPORTER PROTEIN 1"/>
    <property type="match status" value="1"/>
</dbReference>
<dbReference type="InterPro" id="IPR020846">
    <property type="entry name" value="MFS_dom"/>
</dbReference>
<keyword evidence="6 8" id="KW-0472">Membrane</keyword>
<evidence type="ECO:0000256" key="5">
    <source>
        <dbReference type="ARBA" id="ARBA00022989"/>
    </source>
</evidence>
<dbReference type="Pfam" id="PF00083">
    <property type="entry name" value="Sugar_tr"/>
    <property type="match status" value="1"/>
</dbReference>
<dbReference type="InterPro" id="IPR003663">
    <property type="entry name" value="Sugar/inositol_transpt"/>
</dbReference>
<feature type="domain" description="Major facilitator superfamily (MFS) profile" evidence="10">
    <location>
        <begin position="12"/>
        <end position="454"/>
    </location>
</feature>
<dbReference type="GO" id="GO:1990539">
    <property type="term" value="P:fructose import across plasma membrane"/>
    <property type="evidence" value="ECO:0007669"/>
    <property type="project" value="UniProtKB-ARBA"/>
</dbReference>
<dbReference type="NCBIfam" id="TIGR00879">
    <property type="entry name" value="SP"/>
    <property type="match status" value="1"/>
</dbReference>
<keyword evidence="9" id="KW-0732">Signal</keyword>
<evidence type="ECO:0000256" key="3">
    <source>
        <dbReference type="ARBA" id="ARBA00022475"/>
    </source>
</evidence>
<name>T1K7M8_TETUR</name>
<dbReference type="KEGG" id="tut:107361125"/>
<evidence type="ECO:0000256" key="9">
    <source>
        <dbReference type="SAM" id="SignalP"/>
    </source>
</evidence>
<evidence type="ECO:0000313" key="11">
    <source>
        <dbReference type="EnsemblMetazoa" id="tetur06g04850.1"/>
    </source>
</evidence>
<keyword evidence="12" id="KW-1185">Reference proteome</keyword>
<dbReference type="InterPro" id="IPR045263">
    <property type="entry name" value="GLUT"/>
</dbReference>
<keyword evidence="5 8" id="KW-1133">Transmembrane helix</keyword>
<feature type="transmembrane region" description="Helical" evidence="8">
    <location>
        <begin position="91"/>
        <end position="109"/>
    </location>
</feature>
<accession>T1K7M8</accession>